<evidence type="ECO:0000313" key="1">
    <source>
        <dbReference type="EMBL" id="SPD25033.1"/>
    </source>
</evidence>
<name>A0A2N9ILT0_FAGSY</name>
<organism evidence="1">
    <name type="scientific">Fagus sylvatica</name>
    <name type="common">Beechnut</name>
    <dbReference type="NCBI Taxonomy" id="28930"/>
    <lineage>
        <taxon>Eukaryota</taxon>
        <taxon>Viridiplantae</taxon>
        <taxon>Streptophyta</taxon>
        <taxon>Embryophyta</taxon>
        <taxon>Tracheophyta</taxon>
        <taxon>Spermatophyta</taxon>
        <taxon>Magnoliopsida</taxon>
        <taxon>eudicotyledons</taxon>
        <taxon>Gunneridae</taxon>
        <taxon>Pentapetalae</taxon>
        <taxon>rosids</taxon>
        <taxon>fabids</taxon>
        <taxon>Fagales</taxon>
        <taxon>Fagaceae</taxon>
        <taxon>Fagus</taxon>
    </lineage>
</organism>
<dbReference type="EMBL" id="OIVN01006079">
    <property type="protein sequence ID" value="SPD25033.1"/>
    <property type="molecule type" value="Genomic_DNA"/>
</dbReference>
<dbReference type="AlphaFoldDB" id="A0A2N9ILT0"/>
<proteinExistence type="predicted"/>
<reference evidence="1" key="1">
    <citation type="submission" date="2018-02" db="EMBL/GenBank/DDBJ databases">
        <authorList>
            <person name="Cohen D.B."/>
            <person name="Kent A.D."/>
        </authorList>
    </citation>
    <scope>NUCLEOTIDE SEQUENCE</scope>
</reference>
<sequence>MVAVISFLEPIVDIVMNSWFPMFGWLKLALFIWKGRNYVNFNELPELVTVIYQNLQSWRANRPQLGLSTLLRALQNFDFNALSKWVTTRNTTNEQRRNQNQPSESEGMPCANNCGFFGDPSQEPLLHVLQPLLHVLQRKGTKRIRASVGLFS</sequence>
<accession>A0A2N9ILT0</accession>
<protein>
    <submittedName>
        <fullName evidence="1">Uncharacterized protein</fullName>
    </submittedName>
</protein>
<gene>
    <name evidence="1" type="ORF">FSB_LOCUS52915</name>
</gene>